<comment type="subcellular location">
    <subcellularLocation>
        <location evidence="1">Cell membrane</location>
        <topology evidence="1">Multi-pass membrane protein</topology>
    </subcellularLocation>
</comment>
<evidence type="ECO:0000256" key="1">
    <source>
        <dbReference type="ARBA" id="ARBA00004651"/>
    </source>
</evidence>
<accession>A0A9X2KI05</accession>
<evidence type="ECO:0000256" key="4">
    <source>
        <dbReference type="ARBA" id="ARBA00022692"/>
    </source>
</evidence>
<feature type="transmembrane region" description="Helical" evidence="8">
    <location>
        <begin position="237"/>
        <end position="257"/>
    </location>
</feature>
<evidence type="ECO:0000259" key="10">
    <source>
        <dbReference type="Pfam" id="PF13244"/>
    </source>
</evidence>
<feature type="domain" description="MrpA C-terminal/MbhD" evidence="10">
    <location>
        <begin position="22"/>
        <end position="80"/>
    </location>
</feature>
<name>A0A9X2KI05_9MICC</name>
<protein>
    <submittedName>
        <fullName evidence="11">DUF4040 domain-containing protein</fullName>
    </submittedName>
</protein>
<evidence type="ECO:0000313" key="12">
    <source>
        <dbReference type="Proteomes" id="UP001139502"/>
    </source>
</evidence>
<dbReference type="EMBL" id="JANAFB010000012">
    <property type="protein sequence ID" value="MCP3425723.1"/>
    <property type="molecule type" value="Genomic_DNA"/>
</dbReference>
<feature type="transmembrane region" description="Helical" evidence="8">
    <location>
        <begin position="12"/>
        <end position="32"/>
    </location>
</feature>
<dbReference type="InterPro" id="IPR050622">
    <property type="entry name" value="CPA3_antiporter_subunitB"/>
</dbReference>
<keyword evidence="12" id="KW-1185">Reference proteome</keyword>
<keyword evidence="6 8" id="KW-0472">Membrane</keyword>
<dbReference type="InterPro" id="IPR025383">
    <property type="entry name" value="MrpA_C/MbhD"/>
</dbReference>
<dbReference type="RefSeq" id="WP_254166061.1">
    <property type="nucleotide sequence ID" value="NZ_JANAFB010000012.1"/>
</dbReference>
<dbReference type="PANTHER" id="PTHR33932:SF4">
    <property type="entry name" value="NA(+)_H(+) ANTIPORTER SUBUNIT B"/>
    <property type="match status" value="1"/>
</dbReference>
<evidence type="ECO:0000256" key="3">
    <source>
        <dbReference type="ARBA" id="ARBA00022475"/>
    </source>
</evidence>
<dbReference type="InterPro" id="IPR007182">
    <property type="entry name" value="MnhB"/>
</dbReference>
<dbReference type="GO" id="GO:0005886">
    <property type="term" value="C:plasma membrane"/>
    <property type="evidence" value="ECO:0007669"/>
    <property type="project" value="UniProtKB-SubCell"/>
</dbReference>
<reference evidence="11" key="1">
    <citation type="submission" date="2022-06" db="EMBL/GenBank/DDBJ databases">
        <title>Rothia sp. isolated from sandalwood seedling.</title>
        <authorList>
            <person name="Tuikhar N."/>
            <person name="Kirdat K."/>
            <person name="Thorat V."/>
            <person name="Swetha P."/>
            <person name="Padma S."/>
            <person name="Sundararaj R."/>
            <person name="Yadav A."/>
        </authorList>
    </citation>
    <scope>NUCLEOTIDE SEQUENCE</scope>
    <source>
        <strain evidence="11">AR01</strain>
    </source>
</reference>
<feature type="transmembrane region" description="Helical" evidence="8">
    <location>
        <begin position="199"/>
        <end position="216"/>
    </location>
</feature>
<feature type="domain" description="Na+/H+ antiporter MnhB subunit-related protein" evidence="9">
    <location>
        <begin position="237"/>
        <end position="321"/>
    </location>
</feature>
<dbReference type="Pfam" id="PF04039">
    <property type="entry name" value="MnhB"/>
    <property type="match status" value="1"/>
</dbReference>
<evidence type="ECO:0000256" key="6">
    <source>
        <dbReference type="ARBA" id="ARBA00023136"/>
    </source>
</evidence>
<feature type="transmembrane region" description="Helical" evidence="8">
    <location>
        <begin position="295"/>
        <end position="319"/>
    </location>
</feature>
<dbReference type="Proteomes" id="UP001139502">
    <property type="component" value="Unassembled WGS sequence"/>
</dbReference>
<evidence type="ECO:0000259" key="9">
    <source>
        <dbReference type="Pfam" id="PF04039"/>
    </source>
</evidence>
<keyword evidence="4 8" id="KW-0812">Transmembrane</keyword>
<proteinExistence type="inferred from homology"/>
<feature type="transmembrane region" description="Helical" evidence="8">
    <location>
        <begin position="142"/>
        <end position="163"/>
    </location>
</feature>
<keyword evidence="3" id="KW-1003">Cell membrane</keyword>
<dbReference type="PANTHER" id="PTHR33932">
    <property type="entry name" value="NA(+)/H(+) ANTIPORTER SUBUNIT B"/>
    <property type="match status" value="1"/>
</dbReference>
<feature type="transmembrane region" description="Helical" evidence="8">
    <location>
        <begin position="39"/>
        <end position="56"/>
    </location>
</feature>
<dbReference type="Pfam" id="PF13244">
    <property type="entry name" value="MbhD"/>
    <property type="match status" value="1"/>
</dbReference>
<evidence type="ECO:0000256" key="8">
    <source>
        <dbReference type="SAM" id="Phobius"/>
    </source>
</evidence>
<keyword evidence="5 8" id="KW-1133">Transmembrane helix</keyword>
<evidence type="ECO:0000313" key="11">
    <source>
        <dbReference type="EMBL" id="MCP3425723.1"/>
    </source>
</evidence>
<evidence type="ECO:0000256" key="5">
    <source>
        <dbReference type="ARBA" id="ARBA00022989"/>
    </source>
</evidence>
<dbReference type="AlphaFoldDB" id="A0A9X2KI05"/>
<feature type="region of interest" description="Disordered" evidence="7">
    <location>
        <begin position="87"/>
        <end position="136"/>
    </location>
</feature>
<sequence>MLDAASPHQTAGLLDLVLAGCVLVGVVVSLFGRSRRAQAMAFLCLGVFMTFVWMRLGSVDVALAEAGIGTGLLSALLVHVAAGERAGRRGGSVDDSTTRDDRVMRAGRDARGSGIPRGDRGGRGDHGGRGDPGGRTARAGRAVTGLLAGGVVAVTAVSVWTGARHRLPGWEGEVGERLPGGVSHEVTGVLLDFRAYDTLLESAVLMVAGFVVLALGRDGAPATGPAFGGGGSATASWLVRLCAPVLLVLGAWLLFAGSSSPGGAFQSGAVLAGLLILLRIAGVRTGRFDAAWLRPLLVLGVVVFALAAALGPLAGGAWLSWGPGWAFAAILTVETCLTVGIAAGLYLLYLGLANPVTARSDR</sequence>
<feature type="compositionally biased region" description="Basic and acidic residues" evidence="7">
    <location>
        <begin position="96"/>
        <end position="129"/>
    </location>
</feature>
<evidence type="ECO:0000256" key="2">
    <source>
        <dbReference type="ARBA" id="ARBA00009425"/>
    </source>
</evidence>
<comment type="caution">
    <text evidence="11">The sequence shown here is derived from an EMBL/GenBank/DDBJ whole genome shotgun (WGS) entry which is preliminary data.</text>
</comment>
<feature type="transmembrane region" description="Helical" evidence="8">
    <location>
        <begin position="263"/>
        <end position="283"/>
    </location>
</feature>
<organism evidence="11 12">
    <name type="scientific">Rothia santali</name>
    <dbReference type="NCBI Taxonomy" id="2949643"/>
    <lineage>
        <taxon>Bacteria</taxon>
        <taxon>Bacillati</taxon>
        <taxon>Actinomycetota</taxon>
        <taxon>Actinomycetes</taxon>
        <taxon>Micrococcales</taxon>
        <taxon>Micrococcaceae</taxon>
        <taxon>Rothia</taxon>
    </lineage>
</organism>
<feature type="transmembrane region" description="Helical" evidence="8">
    <location>
        <begin position="62"/>
        <end position="82"/>
    </location>
</feature>
<evidence type="ECO:0000256" key="7">
    <source>
        <dbReference type="SAM" id="MobiDB-lite"/>
    </source>
</evidence>
<feature type="transmembrane region" description="Helical" evidence="8">
    <location>
        <begin position="325"/>
        <end position="352"/>
    </location>
</feature>
<gene>
    <name evidence="11" type="ORF">NBM05_06770</name>
</gene>
<comment type="similarity">
    <text evidence="2">Belongs to the CPA3 antiporters (TC 2.A.63) subunit B family.</text>
</comment>